<protein>
    <submittedName>
        <fullName evidence="2">Uncharacterized protein</fullName>
    </submittedName>
</protein>
<proteinExistence type="predicted"/>
<dbReference type="EMBL" id="CP090173">
    <property type="protein sequence ID" value="UJO24031.1"/>
    <property type="molecule type" value="Genomic_DNA"/>
</dbReference>
<dbReference type="RefSeq" id="XP_047768397.1">
    <property type="nucleotide sequence ID" value="XM_047912424.1"/>
</dbReference>
<sequence length="357" mass="39101">MASRWPEILLLCLIAAASGNWILFLTTGGLQELSEEDIKSYIAEDLRAATHFTSIPWLDAMLKQNTLVNVVLLTASSPISAQTRPMMAFLLEDMTVAIAVLVRSLQRRELTSAMRLALLLFWLALTANLTSAFVLPLYSLVHLRSLTGDNTSRITARRLDGVTSTFGALIGFGLPAFMSLDPLQHGAYSQLRWIAVSTAFPMCVTVVECFRHAMYYAIPANGHVTLPKGIRVADARNAFLLLGSGAATAHVLTRRRFSLGIGEVLVPTQRLDMAAHEKFGKLMAFMQADCILTNAWMILLAIIVSTGQYHKKWYMNCLSIGVSTWAIGPGATFAFVWALREGDSEGISTSVTKSTAR</sequence>
<feature type="transmembrane region" description="Helical" evidence="1">
    <location>
        <begin position="288"/>
        <end position="307"/>
    </location>
</feature>
<keyword evidence="1" id="KW-0812">Transmembrane</keyword>
<accession>A0A9Q8PKC8</accession>
<feature type="transmembrane region" description="Helical" evidence="1">
    <location>
        <begin position="117"/>
        <end position="141"/>
    </location>
</feature>
<evidence type="ECO:0000256" key="1">
    <source>
        <dbReference type="SAM" id="Phobius"/>
    </source>
</evidence>
<name>A0A9Q8PKC8_PASFU</name>
<gene>
    <name evidence="2" type="ORF">CLAFUR5_13276</name>
</gene>
<keyword evidence="3" id="KW-1185">Reference proteome</keyword>
<dbReference type="Proteomes" id="UP000756132">
    <property type="component" value="Chromosome 11"/>
</dbReference>
<feature type="transmembrane region" description="Helical" evidence="1">
    <location>
        <begin position="161"/>
        <end position="180"/>
    </location>
</feature>
<organism evidence="2 3">
    <name type="scientific">Passalora fulva</name>
    <name type="common">Tomato leaf mold</name>
    <name type="synonym">Cladosporium fulvum</name>
    <dbReference type="NCBI Taxonomy" id="5499"/>
    <lineage>
        <taxon>Eukaryota</taxon>
        <taxon>Fungi</taxon>
        <taxon>Dikarya</taxon>
        <taxon>Ascomycota</taxon>
        <taxon>Pezizomycotina</taxon>
        <taxon>Dothideomycetes</taxon>
        <taxon>Dothideomycetidae</taxon>
        <taxon>Mycosphaerellales</taxon>
        <taxon>Mycosphaerellaceae</taxon>
        <taxon>Fulvia</taxon>
    </lineage>
</organism>
<dbReference type="AlphaFoldDB" id="A0A9Q8PKC8"/>
<evidence type="ECO:0000313" key="2">
    <source>
        <dbReference type="EMBL" id="UJO24031.1"/>
    </source>
</evidence>
<reference evidence="2" key="1">
    <citation type="submission" date="2021-12" db="EMBL/GenBank/DDBJ databases">
        <authorList>
            <person name="Zaccaron A."/>
            <person name="Stergiopoulos I."/>
        </authorList>
    </citation>
    <scope>NUCLEOTIDE SEQUENCE</scope>
    <source>
        <strain evidence="2">Race5_Kim</strain>
    </source>
</reference>
<keyword evidence="1" id="KW-1133">Transmembrane helix</keyword>
<reference evidence="2" key="2">
    <citation type="journal article" date="2022" name="Microb. Genom.">
        <title>A chromosome-scale genome assembly of the tomato pathogen Cladosporium fulvum reveals a compartmentalized genome architecture and the presence of a dispensable chromosome.</title>
        <authorList>
            <person name="Zaccaron A.Z."/>
            <person name="Chen L.H."/>
            <person name="Samaras A."/>
            <person name="Stergiopoulos I."/>
        </authorList>
    </citation>
    <scope>NUCLEOTIDE SEQUENCE</scope>
    <source>
        <strain evidence="2">Race5_Kim</strain>
    </source>
</reference>
<feature type="transmembrane region" description="Helical" evidence="1">
    <location>
        <begin position="86"/>
        <end position="105"/>
    </location>
</feature>
<evidence type="ECO:0000313" key="3">
    <source>
        <dbReference type="Proteomes" id="UP000756132"/>
    </source>
</evidence>
<feature type="transmembrane region" description="Helical" evidence="1">
    <location>
        <begin position="313"/>
        <end position="339"/>
    </location>
</feature>
<dbReference type="OrthoDB" id="16820at2759"/>
<dbReference type="KEGG" id="ffu:CLAFUR5_13276"/>
<dbReference type="GeneID" id="71993154"/>
<keyword evidence="1" id="KW-0472">Membrane</keyword>